<protein>
    <submittedName>
        <fullName evidence="3">Putative ATP-grasp superfamily ATP-dependent carboligase</fullName>
    </submittedName>
</protein>
<dbReference type="OrthoDB" id="9803907at2"/>
<organism evidence="3 4">
    <name type="scientific">Zeaxanthinibacter enoshimensis</name>
    <dbReference type="NCBI Taxonomy" id="392009"/>
    <lineage>
        <taxon>Bacteria</taxon>
        <taxon>Pseudomonadati</taxon>
        <taxon>Bacteroidota</taxon>
        <taxon>Flavobacteriia</taxon>
        <taxon>Flavobacteriales</taxon>
        <taxon>Flavobacteriaceae</taxon>
        <taxon>Zeaxanthinibacter</taxon>
    </lineage>
</organism>
<evidence type="ECO:0000256" key="1">
    <source>
        <dbReference type="PROSITE-ProRule" id="PRU00409"/>
    </source>
</evidence>
<dbReference type="RefSeq" id="WP_133644235.1">
    <property type="nucleotide sequence ID" value="NZ_SNYI01000002.1"/>
</dbReference>
<gene>
    <name evidence="3" type="ORF">CLV82_2116</name>
</gene>
<dbReference type="Gene3D" id="3.30.1490.20">
    <property type="entry name" value="ATP-grasp fold, A domain"/>
    <property type="match status" value="1"/>
</dbReference>
<keyword evidence="1" id="KW-0067">ATP-binding</keyword>
<accession>A0A4R6TND0</accession>
<feature type="domain" description="ATP-grasp" evidence="2">
    <location>
        <begin position="126"/>
        <end position="309"/>
    </location>
</feature>
<dbReference type="GO" id="GO:0046872">
    <property type="term" value="F:metal ion binding"/>
    <property type="evidence" value="ECO:0007669"/>
    <property type="project" value="InterPro"/>
</dbReference>
<dbReference type="PROSITE" id="PS50975">
    <property type="entry name" value="ATP_GRASP"/>
    <property type="match status" value="1"/>
</dbReference>
<name>A0A4R6TND0_9FLAO</name>
<comment type="caution">
    <text evidence="3">The sequence shown here is derived from an EMBL/GenBank/DDBJ whole genome shotgun (WGS) entry which is preliminary data.</text>
</comment>
<keyword evidence="3" id="KW-0436">Ligase</keyword>
<sequence>MADELRSISVLIPDGESFYLRTVLHCLSRIKGVRIFVLSSARYTPMRFSRYVHRYEHHDFKEDTSAWIELINRKMKEHRIDVLMPIFEVGIRKLVEHRQKLLYPEKTLLPSSLADFDTANDKGKLAERLYQEQIPGPRSFLMEEKDFSLLDKQEIKFPVLAKPPLVSGGGEGILPVKDPDELKEKISDSTIKLPVLIQEQLQGHDLGCNVICKDGKILAFTIQKGFLYNPKPFSPQIGLTMVQEDSVIDSVSWLMKSLNWTGVANVDLFYDNNSREYKILEINPRYWNTLLGSLVAGVNFPLIYCQAVLGTQLSAVSYEKKDFINLKGIVASISKDYRIVFRPSYLWNHSPLPYIVKDPLPVAYQFIWRTKNILVRKFKQKKAA</sequence>
<keyword evidence="1" id="KW-0547">Nucleotide-binding</keyword>
<dbReference type="Pfam" id="PF02655">
    <property type="entry name" value="ATP-grasp_3"/>
    <property type="match status" value="1"/>
</dbReference>
<proteinExistence type="predicted"/>
<evidence type="ECO:0000313" key="4">
    <source>
        <dbReference type="Proteomes" id="UP000295468"/>
    </source>
</evidence>
<dbReference type="InterPro" id="IPR011761">
    <property type="entry name" value="ATP-grasp"/>
</dbReference>
<dbReference type="EMBL" id="SNYI01000002">
    <property type="protein sequence ID" value="TDQ31408.1"/>
    <property type="molecule type" value="Genomic_DNA"/>
</dbReference>
<dbReference type="GO" id="GO:0005524">
    <property type="term" value="F:ATP binding"/>
    <property type="evidence" value="ECO:0007669"/>
    <property type="project" value="UniProtKB-UniRule"/>
</dbReference>
<keyword evidence="4" id="KW-1185">Reference proteome</keyword>
<dbReference type="SUPFAM" id="SSF56059">
    <property type="entry name" value="Glutathione synthetase ATP-binding domain-like"/>
    <property type="match status" value="1"/>
</dbReference>
<dbReference type="InterPro" id="IPR013815">
    <property type="entry name" value="ATP_grasp_subdomain_1"/>
</dbReference>
<dbReference type="Proteomes" id="UP000295468">
    <property type="component" value="Unassembled WGS sequence"/>
</dbReference>
<evidence type="ECO:0000313" key="3">
    <source>
        <dbReference type="EMBL" id="TDQ31408.1"/>
    </source>
</evidence>
<dbReference type="AlphaFoldDB" id="A0A4R6TND0"/>
<dbReference type="Gene3D" id="3.30.470.20">
    <property type="entry name" value="ATP-grasp fold, B domain"/>
    <property type="match status" value="1"/>
</dbReference>
<dbReference type="GO" id="GO:0016874">
    <property type="term" value="F:ligase activity"/>
    <property type="evidence" value="ECO:0007669"/>
    <property type="project" value="UniProtKB-KW"/>
</dbReference>
<reference evidence="3 4" key="1">
    <citation type="submission" date="2019-03" db="EMBL/GenBank/DDBJ databases">
        <title>Genomic Encyclopedia of Archaeal and Bacterial Type Strains, Phase II (KMG-II): from individual species to whole genera.</title>
        <authorList>
            <person name="Goeker M."/>
        </authorList>
    </citation>
    <scope>NUCLEOTIDE SEQUENCE [LARGE SCALE GENOMIC DNA]</scope>
    <source>
        <strain evidence="3 4">DSM 18435</strain>
    </source>
</reference>
<evidence type="ECO:0000259" key="2">
    <source>
        <dbReference type="PROSITE" id="PS50975"/>
    </source>
</evidence>
<dbReference type="InterPro" id="IPR003806">
    <property type="entry name" value="ATP-grasp_PylC-type"/>
</dbReference>